<keyword evidence="5 8" id="KW-0812">Transmembrane</keyword>
<dbReference type="PANTHER" id="PTHR30450:SF1">
    <property type="entry name" value="D-METHIONINE TRANSPORT SYSTEM PERMEASE PROTEIN METI-RELATED"/>
    <property type="match status" value="1"/>
</dbReference>
<evidence type="ECO:0000256" key="3">
    <source>
        <dbReference type="ARBA" id="ARBA00022448"/>
    </source>
</evidence>
<keyword evidence="3 8" id="KW-0813">Transport</keyword>
<comment type="caution">
    <text evidence="10">The sequence shown here is derived from an EMBL/GenBank/DDBJ whole genome shotgun (WGS) entry which is preliminary data.</text>
</comment>
<feature type="transmembrane region" description="Helical" evidence="8">
    <location>
        <begin position="148"/>
        <end position="171"/>
    </location>
</feature>
<dbReference type="InterPro" id="IPR051322">
    <property type="entry name" value="AA_ABC_Transporter_Permease"/>
</dbReference>
<sequence length="221" mass="23630">MPPNLHEILGLLPQATLETIYMTFASTFLACLLGLPLGIYLFVTSPAGLRPQSAVYNILSRLVNLFRSFPFIILMILLMPLSRLLIHTSIGPAAVVIPLSISAAPFVARVVEAALEEVDKGCLLAAQAMGSTDWQIVRKVLLPEALPALVSGLALTIITIIGYTAMAGAIGGGGLGDLAIRFGYYRFRQDITLAAVVVILILVESVQLGGTLFSRSLLNKR</sequence>
<evidence type="ECO:0000256" key="2">
    <source>
        <dbReference type="ARBA" id="ARBA00007069"/>
    </source>
</evidence>
<proteinExistence type="inferred from homology"/>
<dbReference type="Pfam" id="PF00528">
    <property type="entry name" value="BPD_transp_1"/>
    <property type="match status" value="1"/>
</dbReference>
<dbReference type="AlphaFoldDB" id="A0A388TEE1"/>
<dbReference type="Gene3D" id="1.10.3720.10">
    <property type="entry name" value="MetI-like"/>
    <property type="match status" value="1"/>
</dbReference>
<evidence type="ECO:0000313" key="10">
    <source>
        <dbReference type="EMBL" id="GBR74884.1"/>
    </source>
</evidence>
<keyword evidence="4" id="KW-1003">Cell membrane</keyword>
<dbReference type="PROSITE" id="PS50928">
    <property type="entry name" value="ABC_TM1"/>
    <property type="match status" value="1"/>
</dbReference>
<evidence type="ECO:0000256" key="6">
    <source>
        <dbReference type="ARBA" id="ARBA00022989"/>
    </source>
</evidence>
<evidence type="ECO:0000259" key="9">
    <source>
        <dbReference type="PROSITE" id="PS50928"/>
    </source>
</evidence>
<evidence type="ECO:0000256" key="4">
    <source>
        <dbReference type="ARBA" id="ARBA00022475"/>
    </source>
</evidence>
<dbReference type="FunFam" id="1.10.3720.10:FF:000002">
    <property type="entry name" value="D-methionine ABC transporter permease MetI"/>
    <property type="match status" value="1"/>
</dbReference>
<dbReference type="InterPro" id="IPR000515">
    <property type="entry name" value="MetI-like"/>
</dbReference>
<keyword evidence="11" id="KW-1185">Reference proteome</keyword>
<organism evidence="10 11">
    <name type="scientific">Termititenax aidoneus</name>
    <dbReference type="NCBI Taxonomy" id="2218524"/>
    <lineage>
        <taxon>Bacteria</taxon>
        <taxon>Bacillati</taxon>
        <taxon>Candidatus Margulisiibacteriota</taxon>
        <taxon>Candidatus Termititenacia</taxon>
        <taxon>Candidatus Termititenacales</taxon>
        <taxon>Candidatus Termititenacaceae</taxon>
        <taxon>Candidatus Termititenax</taxon>
    </lineage>
</organism>
<protein>
    <submittedName>
        <fullName evidence="10">Methionine transport system permease protein</fullName>
    </submittedName>
</protein>
<dbReference type="EMBL" id="BGZN01000099">
    <property type="protein sequence ID" value="GBR74884.1"/>
    <property type="molecule type" value="Genomic_DNA"/>
</dbReference>
<accession>A0A388TEE1</accession>
<dbReference type="InterPro" id="IPR035906">
    <property type="entry name" value="MetI-like_sf"/>
</dbReference>
<dbReference type="PANTHER" id="PTHR30450">
    <property type="entry name" value="ABC TRANSPORTER PERMEASE"/>
    <property type="match status" value="1"/>
</dbReference>
<dbReference type="SUPFAM" id="SSF161098">
    <property type="entry name" value="MetI-like"/>
    <property type="match status" value="1"/>
</dbReference>
<keyword evidence="6 8" id="KW-1133">Transmembrane helix</keyword>
<feature type="domain" description="ABC transmembrane type-1" evidence="9">
    <location>
        <begin position="16"/>
        <end position="210"/>
    </location>
</feature>
<dbReference type="GO" id="GO:0048473">
    <property type="term" value="P:D-methionine transmembrane transport"/>
    <property type="evidence" value="ECO:0007669"/>
    <property type="project" value="TreeGrafter"/>
</dbReference>
<evidence type="ECO:0000256" key="7">
    <source>
        <dbReference type="ARBA" id="ARBA00023136"/>
    </source>
</evidence>
<gene>
    <name evidence="10" type="primary">metI</name>
    <name evidence="10" type="ORF">NO1_1980</name>
</gene>
<evidence type="ECO:0000256" key="1">
    <source>
        <dbReference type="ARBA" id="ARBA00004651"/>
    </source>
</evidence>
<dbReference type="CDD" id="cd06261">
    <property type="entry name" value="TM_PBP2"/>
    <property type="match status" value="1"/>
</dbReference>
<comment type="similarity">
    <text evidence="2">Belongs to the binding-protein-dependent transport system permease family. CysTW subfamily.</text>
</comment>
<evidence type="ECO:0000256" key="8">
    <source>
        <dbReference type="RuleBase" id="RU363032"/>
    </source>
</evidence>
<evidence type="ECO:0000313" key="11">
    <source>
        <dbReference type="Proteomes" id="UP000269352"/>
    </source>
</evidence>
<feature type="transmembrane region" description="Helical" evidence="8">
    <location>
        <begin position="20"/>
        <end position="43"/>
    </location>
</feature>
<feature type="transmembrane region" description="Helical" evidence="8">
    <location>
        <begin position="64"/>
        <end position="86"/>
    </location>
</feature>
<dbReference type="GO" id="GO:0005886">
    <property type="term" value="C:plasma membrane"/>
    <property type="evidence" value="ECO:0007669"/>
    <property type="project" value="UniProtKB-SubCell"/>
</dbReference>
<feature type="transmembrane region" description="Helical" evidence="8">
    <location>
        <begin position="92"/>
        <end position="111"/>
    </location>
</feature>
<evidence type="ECO:0000256" key="5">
    <source>
        <dbReference type="ARBA" id="ARBA00022692"/>
    </source>
</evidence>
<dbReference type="Proteomes" id="UP000269352">
    <property type="component" value="Unassembled WGS sequence"/>
</dbReference>
<reference evidence="10 11" key="1">
    <citation type="journal article" date="2019" name="ISME J.">
        <title>Genome analyses of uncultured TG2/ZB3 bacteria in 'Margulisbacteria' specifically attached to ectosymbiotic spirochetes of protists in the termite gut.</title>
        <authorList>
            <person name="Utami Y.D."/>
            <person name="Kuwahara H."/>
            <person name="Igai K."/>
            <person name="Murakami T."/>
            <person name="Sugaya K."/>
            <person name="Morikawa T."/>
            <person name="Nagura Y."/>
            <person name="Yuki M."/>
            <person name="Deevong P."/>
            <person name="Inoue T."/>
            <person name="Kihara K."/>
            <person name="Lo N."/>
            <person name="Yamada A."/>
            <person name="Ohkuma M."/>
            <person name="Hongoh Y."/>
        </authorList>
    </citation>
    <scope>NUCLEOTIDE SEQUENCE [LARGE SCALE GENOMIC DNA]</scope>
    <source>
        <strain evidence="10">NkOx7-01</strain>
    </source>
</reference>
<keyword evidence="7 8" id="KW-0472">Membrane</keyword>
<feature type="transmembrane region" description="Helical" evidence="8">
    <location>
        <begin position="191"/>
        <end position="213"/>
    </location>
</feature>
<name>A0A388TEE1_TERA1</name>
<comment type="subcellular location">
    <subcellularLocation>
        <location evidence="1 8">Cell membrane</location>
        <topology evidence="1 8">Multi-pass membrane protein</topology>
    </subcellularLocation>
</comment>